<sequence>MQNVNSSSESTVGNNNSISDFEESEIKNFSDGFSGESSKIESEALALEVDGLGSICSEGEKEAKPESLVEKDDSKSRLPVVVFFMGLFATIRKGFEKVMLSDWFHWWPFWRQEKRLERLIVEADANPKDAAKQSALLAELNKHRLGKYIFFFFVLVFC</sequence>
<accession>A0ABC8R0A7</accession>
<reference evidence="1 2" key="1">
    <citation type="submission" date="2024-02" db="EMBL/GenBank/DDBJ databases">
        <authorList>
            <person name="Vignale AGUSTIN F."/>
            <person name="Sosa J E."/>
            <person name="Modenutti C."/>
        </authorList>
    </citation>
    <scope>NUCLEOTIDE SEQUENCE [LARGE SCALE GENOMIC DNA]</scope>
</reference>
<evidence type="ECO:0000313" key="1">
    <source>
        <dbReference type="EMBL" id="CAK9138440.1"/>
    </source>
</evidence>
<name>A0ABC8R0A7_9AQUA</name>
<comment type="caution">
    <text evidence="1">The sequence shown here is derived from an EMBL/GenBank/DDBJ whole genome shotgun (WGS) entry which is preliminary data.</text>
</comment>
<gene>
    <name evidence="1" type="ORF">ILEXP_LOCUS5788</name>
</gene>
<protein>
    <submittedName>
        <fullName evidence="1">Uncharacterized protein</fullName>
    </submittedName>
</protein>
<evidence type="ECO:0000313" key="2">
    <source>
        <dbReference type="Proteomes" id="UP001642360"/>
    </source>
</evidence>
<dbReference type="Proteomes" id="UP001642360">
    <property type="component" value="Unassembled WGS sequence"/>
</dbReference>
<keyword evidence="2" id="KW-1185">Reference proteome</keyword>
<dbReference type="AlphaFoldDB" id="A0ABC8R0A7"/>
<dbReference type="EMBL" id="CAUOFW020000891">
    <property type="protein sequence ID" value="CAK9138440.1"/>
    <property type="molecule type" value="Genomic_DNA"/>
</dbReference>
<proteinExistence type="predicted"/>
<organism evidence="1 2">
    <name type="scientific">Ilex paraguariensis</name>
    <name type="common">yerba mate</name>
    <dbReference type="NCBI Taxonomy" id="185542"/>
    <lineage>
        <taxon>Eukaryota</taxon>
        <taxon>Viridiplantae</taxon>
        <taxon>Streptophyta</taxon>
        <taxon>Embryophyta</taxon>
        <taxon>Tracheophyta</taxon>
        <taxon>Spermatophyta</taxon>
        <taxon>Magnoliopsida</taxon>
        <taxon>eudicotyledons</taxon>
        <taxon>Gunneridae</taxon>
        <taxon>Pentapetalae</taxon>
        <taxon>asterids</taxon>
        <taxon>campanulids</taxon>
        <taxon>Aquifoliales</taxon>
        <taxon>Aquifoliaceae</taxon>
        <taxon>Ilex</taxon>
    </lineage>
</organism>